<protein>
    <submittedName>
        <fullName evidence="2">Uncharacterized protein</fullName>
    </submittedName>
</protein>
<dbReference type="AlphaFoldDB" id="A0A517NB58"/>
<dbReference type="KEGG" id="rlc:K227x_26480"/>
<organism evidence="2 3">
    <name type="scientific">Rubripirellula lacrimiformis</name>
    <dbReference type="NCBI Taxonomy" id="1930273"/>
    <lineage>
        <taxon>Bacteria</taxon>
        <taxon>Pseudomonadati</taxon>
        <taxon>Planctomycetota</taxon>
        <taxon>Planctomycetia</taxon>
        <taxon>Pirellulales</taxon>
        <taxon>Pirellulaceae</taxon>
        <taxon>Rubripirellula</taxon>
    </lineage>
</organism>
<gene>
    <name evidence="2" type="ORF">K227x_26480</name>
</gene>
<feature type="compositionally biased region" description="Basic residues" evidence="1">
    <location>
        <begin position="7"/>
        <end position="23"/>
    </location>
</feature>
<reference evidence="2 3" key="1">
    <citation type="submission" date="2019-02" db="EMBL/GenBank/DDBJ databases">
        <title>Deep-cultivation of Planctomycetes and their phenomic and genomic characterization uncovers novel biology.</title>
        <authorList>
            <person name="Wiegand S."/>
            <person name="Jogler M."/>
            <person name="Boedeker C."/>
            <person name="Pinto D."/>
            <person name="Vollmers J."/>
            <person name="Rivas-Marin E."/>
            <person name="Kohn T."/>
            <person name="Peeters S.H."/>
            <person name="Heuer A."/>
            <person name="Rast P."/>
            <person name="Oberbeckmann S."/>
            <person name="Bunk B."/>
            <person name="Jeske O."/>
            <person name="Meyerdierks A."/>
            <person name="Storesund J.E."/>
            <person name="Kallscheuer N."/>
            <person name="Luecker S."/>
            <person name="Lage O.M."/>
            <person name="Pohl T."/>
            <person name="Merkel B.J."/>
            <person name="Hornburger P."/>
            <person name="Mueller R.-W."/>
            <person name="Bruemmer F."/>
            <person name="Labrenz M."/>
            <person name="Spormann A.M."/>
            <person name="Op den Camp H."/>
            <person name="Overmann J."/>
            <person name="Amann R."/>
            <person name="Jetten M.S.M."/>
            <person name="Mascher T."/>
            <person name="Medema M.H."/>
            <person name="Devos D.P."/>
            <person name="Kaster A.-K."/>
            <person name="Ovreas L."/>
            <person name="Rohde M."/>
            <person name="Galperin M.Y."/>
            <person name="Jogler C."/>
        </authorList>
    </citation>
    <scope>NUCLEOTIDE SEQUENCE [LARGE SCALE GENOMIC DNA]</scope>
    <source>
        <strain evidence="2 3">K22_7</strain>
    </source>
</reference>
<feature type="region of interest" description="Disordered" evidence="1">
    <location>
        <begin position="1"/>
        <end position="29"/>
    </location>
</feature>
<evidence type="ECO:0000313" key="3">
    <source>
        <dbReference type="Proteomes" id="UP000318538"/>
    </source>
</evidence>
<proteinExistence type="predicted"/>
<keyword evidence="3" id="KW-1185">Reference proteome</keyword>
<evidence type="ECO:0000313" key="2">
    <source>
        <dbReference type="EMBL" id="QDT04258.1"/>
    </source>
</evidence>
<dbReference type="Proteomes" id="UP000318538">
    <property type="component" value="Chromosome"/>
</dbReference>
<dbReference type="RefSeq" id="WP_145169807.1">
    <property type="nucleotide sequence ID" value="NZ_CP036525.1"/>
</dbReference>
<evidence type="ECO:0000256" key="1">
    <source>
        <dbReference type="SAM" id="MobiDB-lite"/>
    </source>
</evidence>
<accession>A0A517NB58</accession>
<sequence length="157" mass="17579">MTAKTKPTAKSRSKSPLRARAKKVSPAGAGRSAIVSKRIVGLKGQGLIQFGRESKLELRDRLAMPRTMFGRIVNVSERTIAKVESSSDNADKLKRPYNEVYRLWQALSEVVDPESLGLWFQTPNDALDGLKPLEVIERGEIDRLWNMVFRLRSGMPG</sequence>
<dbReference type="EMBL" id="CP036525">
    <property type="protein sequence ID" value="QDT04258.1"/>
    <property type="molecule type" value="Genomic_DNA"/>
</dbReference>
<dbReference type="OrthoDB" id="290737at2"/>
<name>A0A517NB58_9BACT</name>